<evidence type="ECO:0000256" key="1">
    <source>
        <dbReference type="ARBA" id="ARBA00006207"/>
    </source>
</evidence>
<proteinExistence type="inferred from homology"/>
<dbReference type="EMBL" id="CAXHTA020000002">
    <property type="protein sequence ID" value="CAL5220017.1"/>
    <property type="molecule type" value="Genomic_DNA"/>
</dbReference>
<dbReference type="InterPro" id="IPR036390">
    <property type="entry name" value="WH_DNA-bd_sf"/>
</dbReference>
<keyword evidence="2" id="KW-0647">Proteasome</keyword>
<dbReference type="InterPro" id="IPR035298">
    <property type="entry name" value="PSMD13"/>
</dbReference>
<comment type="caution">
    <text evidence="4">The sequence shown here is derived from an EMBL/GenBank/DDBJ whole genome shotgun (WGS) entry which is preliminary data.</text>
</comment>
<protein>
    <submittedName>
        <fullName evidence="4">G1963 protein</fullName>
    </submittedName>
</protein>
<dbReference type="InterPro" id="IPR000717">
    <property type="entry name" value="PCI_dom"/>
</dbReference>
<dbReference type="SUPFAM" id="SSF46785">
    <property type="entry name" value="Winged helix' DNA-binding domain"/>
    <property type="match status" value="1"/>
</dbReference>
<organism evidence="4 5">
    <name type="scientific">Coccomyxa viridis</name>
    <dbReference type="NCBI Taxonomy" id="1274662"/>
    <lineage>
        <taxon>Eukaryota</taxon>
        <taxon>Viridiplantae</taxon>
        <taxon>Chlorophyta</taxon>
        <taxon>core chlorophytes</taxon>
        <taxon>Trebouxiophyceae</taxon>
        <taxon>Trebouxiophyceae incertae sedis</taxon>
        <taxon>Coccomyxaceae</taxon>
        <taxon>Coccomyxa</taxon>
    </lineage>
</organism>
<dbReference type="InterPro" id="IPR054179">
    <property type="entry name" value="PSD13_N"/>
</dbReference>
<evidence type="ECO:0000313" key="4">
    <source>
        <dbReference type="EMBL" id="CAL5220017.1"/>
    </source>
</evidence>
<comment type="similarity">
    <text evidence="1">Belongs to the proteasome subunit S11 family.</text>
</comment>
<reference evidence="4 5" key="1">
    <citation type="submission" date="2024-06" db="EMBL/GenBank/DDBJ databases">
        <authorList>
            <person name="Kraege A."/>
            <person name="Thomma B."/>
        </authorList>
    </citation>
    <scope>NUCLEOTIDE SEQUENCE [LARGE SCALE GENOMIC DNA]</scope>
</reference>
<dbReference type="PROSITE" id="PS50250">
    <property type="entry name" value="PCI"/>
    <property type="match status" value="1"/>
</dbReference>
<dbReference type="PANTHER" id="PTHR10539">
    <property type="entry name" value="26S PROTEASOME NON-ATPASE REGULATORY SUBUNIT 13"/>
    <property type="match status" value="1"/>
</dbReference>
<dbReference type="Pfam" id="PF22037">
    <property type="entry name" value="PSD13_N"/>
    <property type="match status" value="1"/>
</dbReference>
<feature type="domain" description="PCI" evidence="3">
    <location>
        <begin position="180"/>
        <end position="353"/>
    </location>
</feature>
<dbReference type="Gene3D" id="1.25.40.570">
    <property type="match status" value="1"/>
</dbReference>
<dbReference type="Proteomes" id="UP001497392">
    <property type="component" value="Unassembled WGS sequence"/>
</dbReference>
<accession>A0ABP1FR60</accession>
<evidence type="ECO:0000259" key="3">
    <source>
        <dbReference type="PROSITE" id="PS50250"/>
    </source>
</evidence>
<evidence type="ECO:0000256" key="2">
    <source>
        <dbReference type="ARBA" id="ARBA00022942"/>
    </source>
</evidence>
<keyword evidence="5" id="KW-1185">Reference proteome</keyword>
<gene>
    <name evidence="4" type="primary">g1963</name>
    <name evidence="4" type="ORF">VP750_LOCUS1676</name>
</gene>
<sequence>MPGARSDKCLQYLEDLQTSHPSLATAIQQFADFYQRKLWHQLTVAIEDSLQNPEFKAPDVLIPFYTQFLSSFAQKLNPLRLAHLAVAVAEQYKDPTDAVAFLEGVIKDLIEAKLPRSEQPLLFLRMHVARYLLVLGQTKECKAAVEEGKQSLDSMGDVDPSVSAIVHYVRSLYYKQQRDFAEFYMSSLLYLAFISMDSLEEHQKLSLAVDISLAALLGDKVYSFGELLLHPITKVLEGSSYAWLGEMLDAFNHGDLHAYDALCSKYASELNAQPALVANERKLREKITIACLMELIFTLPAESRTIPLETIAQRTKLSVDGVEFLLMKTLSLHLIEGIIDQVDSTVQVSWVQPRVLTLDQAAGLKSRLDGWIDKVTATSSILPDEQLNAIDL</sequence>
<dbReference type="PANTHER" id="PTHR10539:SF0">
    <property type="entry name" value="26S PROTEASOME NON-ATPASE REGULATORY SUBUNIT 13"/>
    <property type="match status" value="1"/>
</dbReference>
<dbReference type="SMART" id="SM00088">
    <property type="entry name" value="PINT"/>
    <property type="match status" value="1"/>
</dbReference>
<name>A0ABP1FR60_9CHLO</name>
<evidence type="ECO:0000313" key="5">
    <source>
        <dbReference type="Proteomes" id="UP001497392"/>
    </source>
</evidence>
<dbReference type="Pfam" id="PF01399">
    <property type="entry name" value="PCI"/>
    <property type="match status" value="1"/>
</dbReference>